<dbReference type="PANTHER" id="PTHR18895">
    <property type="entry name" value="HEMK METHYLTRANSFERASE"/>
    <property type="match status" value="1"/>
</dbReference>
<evidence type="ECO:0000256" key="1">
    <source>
        <dbReference type="ARBA" id="ARBA00022603"/>
    </source>
</evidence>
<dbReference type="GO" id="GO:0036009">
    <property type="term" value="F:protein-glutamine N-methyltransferase activity"/>
    <property type="evidence" value="ECO:0007669"/>
    <property type="project" value="TreeGrafter"/>
</dbReference>
<dbReference type="GO" id="GO:0032259">
    <property type="term" value="P:methylation"/>
    <property type="evidence" value="ECO:0007669"/>
    <property type="project" value="UniProtKB-KW"/>
</dbReference>
<evidence type="ECO:0000259" key="4">
    <source>
        <dbReference type="Pfam" id="PF05175"/>
    </source>
</evidence>
<dbReference type="EMBL" id="SOBT01000009">
    <property type="protein sequence ID" value="TDU28257.1"/>
    <property type="molecule type" value="Genomic_DNA"/>
</dbReference>
<name>A0A4S3K7U8_9GAMM</name>
<dbReference type="Gene3D" id="3.40.50.150">
    <property type="entry name" value="Vaccinia Virus protein VP39"/>
    <property type="match status" value="1"/>
</dbReference>
<dbReference type="Proteomes" id="UP000295341">
    <property type="component" value="Unassembled WGS sequence"/>
</dbReference>
<sequence>MESVPTVGVPNEALLSLGRWLQAQAYRFVCPTPDTHARVIERAPDREAQSLDDVFGWNLPFSAGVMPDCVIHWLHEARMLSHMGTRLRSGVRFSSIGDRLFAHSSYPTLDRDAVFFGPDTYRFTRFVETALSAPWPHPVRSMADIGCGAAAGAIVALDALDGRDLQRILLRDINPKALQFAATNAELNACGPLDLSLGDALADVEADFDLLIANPPYMIEDGLDRAYRDGGSHGGVDMALRFLTDAMDRLAPGGRILMYTGTPIVRGVDTFLRHASALLDRTSLRYRYTELDPDVFGENMSLPQYAEVDRIAVVGLVVSRPGGDR</sequence>
<comment type="caution">
    <text evidence="5">The sequence shown here is derived from an EMBL/GenBank/DDBJ whole genome shotgun (WGS) entry which is preliminary data.</text>
</comment>
<reference evidence="5 6" key="1">
    <citation type="submission" date="2019-03" db="EMBL/GenBank/DDBJ databases">
        <title>Genomic Encyclopedia of Type Strains, Phase IV (KMG-IV): sequencing the most valuable type-strain genomes for metagenomic binning, comparative biology and taxonomic classification.</title>
        <authorList>
            <person name="Goeker M."/>
        </authorList>
    </citation>
    <scope>NUCLEOTIDE SEQUENCE [LARGE SCALE GENOMIC DNA]</scope>
    <source>
        <strain evidence="5 6">DSM 26377</strain>
    </source>
</reference>
<evidence type="ECO:0000256" key="3">
    <source>
        <dbReference type="ARBA" id="ARBA00022691"/>
    </source>
</evidence>
<keyword evidence="1 5" id="KW-0489">Methyltransferase</keyword>
<dbReference type="InterPro" id="IPR050320">
    <property type="entry name" value="N5-glutamine_MTase"/>
</dbReference>
<dbReference type="AlphaFoldDB" id="A0A4S3K7U8"/>
<feature type="domain" description="Methyltransferase small" evidence="4">
    <location>
        <begin position="139"/>
        <end position="258"/>
    </location>
</feature>
<gene>
    <name evidence="5" type="ORF">DFR24_2624</name>
</gene>
<keyword evidence="3" id="KW-0949">S-adenosyl-L-methionine</keyword>
<keyword evidence="2 5" id="KW-0808">Transferase</keyword>
<evidence type="ECO:0000256" key="2">
    <source>
        <dbReference type="ARBA" id="ARBA00022679"/>
    </source>
</evidence>
<evidence type="ECO:0000313" key="6">
    <source>
        <dbReference type="Proteomes" id="UP000295341"/>
    </source>
</evidence>
<accession>A0A4S3K7U8</accession>
<organism evidence="5 6">
    <name type="scientific">Panacagrimonas perspica</name>
    <dbReference type="NCBI Taxonomy" id="381431"/>
    <lineage>
        <taxon>Bacteria</taxon>
        <taxon>Pseudomonadati</taxon>
        <taxon>Pseudomonadota</taxon>
        <taxon>Gammaproteobacteria</taxon>
        <taxon>Nevskiales</taxon>
        <taxon>Nevskiaceae</taxon>
        <taxon>Panacagrimonas</taxon>
    </lineage>
</organism>
<dbReference type="InterPro" id="IPR029063">
    <property type="entry name" value="SAM-dependent_MTases_sf"/>
</dbReference>
<dbReference type="RefSeq" id="WP_162851195.1">
    <property type="nucleotide sequence ID" value="NZ_MWIN01000005.1"/>
</dbReference>
<dbReference type="PANTHER" id="PTHR18895:SF74">
    <property type="entry name" value="MTRF1L RELEASE FACTOR GLUTAMINE METHYLTRANSFERASE"/>
    <property type="match status" value="1"/>
</dbReference>
<dbReference type="CDD" id="cd02440">
    <property type="entry name" value="AdoMet_MTases"/>
    <property type="match status" value="1"/>
</dbReference>
<dbReference type="InterPro" id="IPR007848">
    <property type="entry name" value="Small_mtfrase_dom"/>
</dbReference>
<evidence type="ECO:0000313" key="5">
    <source>
        <dbReference type="EMBL" id="TDU28257.1"/>
    </source>
</evidence>
<keyword evidence="6" id="KW-1185">Reference proteome</keyword>
<dbReference type="InterPro" id="IPR002052">
    <property type="entry name" value="DNA_methylase_N6_adenine_CS"/>
</dbReference>
<proteinExistence type="predicted"/>
<protein>
    <submittedName>
        <fullName evidence="5">Methyltransferase family protein</fullName>
    </submittedName>
</protein>
<dbReference type="PROSITE" id="PS00092">
    <property type="entry name" value="N6_MTASE"/>
    <property type="match status" value="1"/>
</dbReference>
<dbReference type="SUPFAM" id="SSF53335">
    <property type="entry name" value="S-adenosyl-L-methionine-dependent methyltransferases"/>
    <property type="match status" value="1"/>
</dbReference>
<dbReference type="GO" id="GO:0003676">
    <property type="term" value="F:nucleic acid binding"/>
    <property type="evidence" value="ECO:0007669"/>
    <property type="project" value="InterPro"/>
</dbReference>
<dbReference type="Pfam" id="PF05175">
    <property type="entry name" value="MTS"/>
    <property type="match status" value="1"/>
</dbReference>